<dbReference type="Gene3D" id="3.10.20.30">
    <property type="match status" value="1"/>
</dbReference>
<dbReference type="Pfam" id="PF00111">
    <property type="entry name" value="Fer2"/>
    <property type="match status" value="1"/>
</dbReference>
<dbReference type="Proteomes" id="UP000189981">
    <property type="component" value="Unassembled WGS sequence"/>
</dbReference>
<dbReference type="GO" id="GO:0016491">
    <property type="term" value="F:oxidoreductase activity"/>
    <property type="evidence" value="ECO:0007669"/>
    <property type="project" value="UniProtKB-KW"/>
</dbReference>
<evidence type="ECO:0000256" key="2">
    <source>
        <dbReference type="ARBA" id="ARBA00022723"/>
    </source>
</evidence>
<dbReference type="GO" id="GO:0046872">
    <property type="term" value="F:metal ion binding"/>
    <property type="evidence" value="ECO:0007669"/>
    <property type="project" value="UniProtKB-KW"/>
</dbReference>
<dbReference type="InterPro" id="IPR006058">
    <property type="entry name" value="2Fe2S_fd_BS"/>
</dbReference>
<dbReference type="PROSITE" id="PS51085">
    <property type="entry name" value="2FE2S_FER_2"/>
    <property type="match status" value="1"/>
</dbReference>
<evidence type="ECO:0000256" key="1">
    <source>
        <dbReference type="ARBA" id="ARBA00022714"/>
    </source>
</evidence>
<dbReference type="InterPro" id="IPR036884">
    <property type="entry name" value="2Fe-2S-bd_dom_sf"/>
</dbReference>
<keyword evidence="1" id="KW-0001">2Fe-2S</keyword>
<dbReference type="STRING" id="572036.SAMN05661099_1482"/>
<gene>
    <name evidence="7" type="ORF">SAMN05661099_1482</name>
</gene>
<sequence length="149" mass="15872">MVLTINGKSVTVNAGPDSDLLTVLREELDLTGTKYGCGEAACGACMVLIDGSATPSCVTRINSLEGKKIETIEGLEKNDKLHKVQEAFLKTDPFQCSYCASGMIIATVSLLSRNPKPTDAQIVDVMNRNICRCGTYANIIKAIKLAASS</sequence>
<keyword evidence="3" id="KW-0560">Oxidoreductase</keyword>
<keyword evidence="2" id="KW-0479">Metal-binding</keyword>
<name>A0A1T5BC12_9SPHI</name>
<dbReference type="GO" id="GO:0051537">
    <property type="term" value="F:2 iron, 2 sulfur cluster binding"/>
    <property type="evidence" value="ECO:0007669"/>
    <property type="project" value="UniProtKB-KW"/>
</dbReference>
<evidence type="ECO:0000256" key="4">
    <source>
        <dbReference type="ARBA" id="ARBA00023004"/>
    </source>
</evidence>
<dbReference type="PROSITE" id="PS00197">
    <property type="entry name" value="2FE2S_FER_1"/>
    <property type="match status" value="1"/>
</dbReference>
<keyword evidence="4" id="KW-0408">Iron</keyword>
<organism evidence="7 8">
    <name type="scientific">Daejeonella lutea</name>
    <dbReference type="NCBI Taxonomy" id="572036"/>
    <lineage>
        <taxon>Bacteria</taxon>
        <taxon>Pseudomonadati</taxon>
        <taxon>Bacteroidota</taxon>
        <taxon>Sphingobacteriia</taxon>
        <taxon>Sphingobacteriales</taxon>
        <taxon>Sphingobacteriaceae</taxon>
        <taxon>Daejeonella</taxon>
    </lineage>
</organism>
<dbReference type="EMBL" id="FUYR01000001">
    <property type="protein sequence ID" value="SKB44768.1"/>
    <property type="molecule type" value="Genomic_DNA"/>
</dbReference>
<dbReference type="RefSeq" id="WP_079701953.1">
    <property type="nucleotide sequence ID" value="NZ_FUYR01000001.1"/>
</dbReference>
<dbReference type="SUPFAM" id="SSF54292">
    <property type="entry name" value="2Fe-2S ferredoxin-like"/>
    <property type="match status" value="1"/>
</dbReference>
<dbReference type="InterPro" id="IPR001041">
    <property type="entry name" value="2Fe-2S_ferredoxin-type"/>
</dbReference>
<dbReference type="CDD" id="cd00207">
    <property type="entry name" value="fer2"/>
    <property type="match status" value="1"/>
</dbReference>
<proteinExistence type="predicted"/>
<dbReference type="Gene3D" id="1.10.150.120">
    <property type="entry name" value="[2Fe-2S]-binding domain"/>
    <property type="match status" value="1"/>
</dbReference>
<evidence type="ECO:0000259" key="6">
    <source>
        <dbReference type="PROSITE" id="PS51085"/>
    </source>
</evidence>
<accession>A0A1T5BC12</accession>
<keyword evidence="8" id="KW-1185">Reference proteome</keyword>
<dbReference type="AlphaFoldDB" id="A0A1T5BC12"/>
<dbReference type="SUPFAM" id="SSF47741">
    <property type="entry name" value="CO dehydrogenase ISP C-domain like"/>
    <property type="match status" value="1"/>
</dbReference>
<dbReference type="OrthoDB" id="9796880at2"/>
<dbReference type="PANTHER" id="PTHR44379">
    <property type="entry name" value="OXIDOREDUCTASE WITH IRON-SULFUR SUBUNIT"/>
    <property type="match status" value="1"/>
</dbReference>
<evidence type="ECO:0000313" key="8">
    <source>
        <dbReference type="Proteomes" id="UP000189981"/>
    </source>
</evidence>
<reference evidence="8" key="1">
    <citation type="submission" date="2017-02" db="EMBL/GenBank/DDBJ databases">
        <authorList>
            <person name="Varghese N."/>
            <person name="Submissions S."/>
        </authorList>
    </citation>
    <scope>NUCLEOTIDE SEQUENCE [LARGE SCALE GENOMIC DNA]</scope>
    <source>
        <strain evidence="8">DSM 22385</strain>
    </source>
</reference>
<dbReference type="InterPro" id="IPR012675">
    <property type="entry name" value="Beta-grasp_dom_sf"/>
</dbReference>
<protein>
    <submittedName>
        <fullName evidence="7">Isoquinoline 1-oxidoreductase, alpha subunit</fullName>
    </submittedName>
</protein>
<evidence type="ECO:0000256" key="3">
    <source>
        <dbReference type="ARBA" id="ARBA00023002"/>
    </source>
</evidence>
<dbReference type="Pfam" id="PF01799">
    <property type="entry name" value="Fer2_2"/>
    <property type="match status" value="1"/>
</dbReference>
<evidence type="ECO:0000313" key="7">
    <source>
        <dbReference type="EMBL" id="SKB44768.1"/>
    </source>
</evidence>
<dbReference type="PANTHER" id="PTHR44379:SF2">
    <property type="entry name" value="BLR6218 PROTEIN"/>
    <property type="match status" value="1"/>
</dbReference>
<keyword evidence="5" id="KW-0411">Iron-sulfur</keyword>
<dbReference type="InterPro" id="IPR051452">
    <property type="entry name" value="Diverse_Oxidoreductases"/>
</dbReference>
<evidence type="ECO:0000256" key="5">
    <source>
        <dbReference type="ARBA" id="ARBA00023014"/>
    </source>
</evidence>
<feature type="domain" description="2Fe-2S ferredoxin-type" evidence="6">
    <location>
        <begin position="1"/>
        <end position="75"/>
    </location>
</feature>
<dbReference type="InterPro" id="IPR002888">
    <property type="entry name" value="2Fe-2S-bd"/>
</dbReference>
<dbReference type="InterPro" id="IPR036010">
    <property type="entry name" value="2Fe-2S_ferredoxin-like_sf"/>
</dbReference>